<accession>A2FTG3</accession>
<dbReference type="InterPro" id="IPR029071">
    <property type="entry name" value="Ubiquitin-like_domsf"/>
</dbReference>
<keyword evidence="2" id="KW-1185">Reference proteome</keyword>
<dbReference type="EMBL" id="DS114009">
    <property type="protein sequence ID" value="EAX91813.1"/>
    <property type="molecule type" value="Genomic_DNA"/>
</dbReference>
<dbReference type="SUPFAM" id="SSF54236">
    <property type="entry name" value="Ubiquitin-like"/>
    <property type="match status" value="1"/>
</dbReference>
<dbReference type="VEuPathDB" id="TrichDB:TVAGG3_0452890"/>
<evidence type="ECO:0008006" key="3">
    <source>
        <dbReference type="Google" id="ProtNLM"/>
    </source>
</evidence>
<dbReference type="KEGG" id="tva:4749515"/>
<dbReference type="RefSeq" id="XP_001304743.1">
    <property type="nucleotide sequence ID" value="XM_001304742.1"/>
</dbReference>
<evidence type="ECO:0000313" key="2">
    <source>
        <dbReference type="Proteomes" id="UP000001542"/>
    </source>
</evidence>
<protein>
    <recommendedName>
        <fullName evidence="3">Ubiquitin-like domain-containing protein</fullName>
    </recommendedName>
</protein>
<name>A2FTG3_TRIV3</name>
<dbReference type="InParanoid" id="A2FTG3"/>
<dbReference type="Gene3D" id="3.10.20.90">
    <property type="entry name" value="Phosphatidylinositol 3-kinase Catalytic Subunit, Chain A, domain 1"/>
    <property type="match status" value="1"/>
</dbReference>
<sequence>MNWFGNEFLDTHHRSRRSESVRSNRYTEIEILHHQIGFFKISCRADSTIGDVCNQIKQKYPDFIKDNLVLIKDGKILSDNDPLANIICQYLVCYMIDNTQQCLNEEEEYLNTLQPEKKKMYKQLKGMGYTYQKIKRAMPYANDINIAVELIDVL</sequence>
<dbReference type="Proteomes" id="UP000001542">
    <property type="component" value="Unassembled WGS sequence"/>
</dbReference>
<proteinExistence type="predicted"/>
<dbReference type="VEuPathDB" id="TrichDB:TVAG_459380"/>
<reference evidence="1" key="1">
    <citation type="submission" date="2006-10" db="EMBL/GenBank/DDBJ databases">
        <authorList>
            <person name="Amadeo P."/>
            <person name="Zhao Q."/>
            <person name="Wortman J."/>
            <person name="Fraser-Liggett C."/>
            <person name="Carlton J."/>
        </authorList>
    </citation>
    <scope>NUCLEOTIDE SEQUENCE</scope>
    <source>
        <strain evidence="1">G3</strain>
    </source>
</reference>
<organism evidence="1 2">
    <name type="scientific">Trichomonas vaginalis (strain ATCC PRA-98 / G3)</name>
    <dbReference type="NCBI Taxonomy" id="412133"/>
    <lineage>
        <taxon>Eukaryota</taxon>
        <taxon>Metamonada</taxon>
        <taxon>Parabasalia</taxon>
        <taxon>Trichomonadida</taxon>
        <taxon>Trichomonadidae</taxon>
        <taxon>Trichomonas</taxon>
    </lineage>
</organism>
<reference evidence="1" key="2">
    <citation type="journal article" date="2007" name="Science">
        <title>Draft genome sequence of the sexually transmitted pathogen Trichomonas vaginalis.</title>
        <authorList>
            <person name="Carlton J.M."/>
            <person name="Hirt R.P."/>
            <person name="Silva J.C."/>
            <person name="Delcher A.L."/>
            <person name="Schatz M."/>
            <person name="Zhao Q."/>
            <person name="Wortman J.R."/>
            <person name="Bidwell S.L."/>
            <person name="Alsmark U.C.M."/>
            <person name="Besteiro S."/>
            <person name="Sicheritz-Ponten T."/>
            <person name="Noel C.J."/>
            <person name="Dacks J.B."/>
            <person name="Foster P.G."/>
            <person name="Simillion C."/>
            <person name="Van de Peer Y."/>
            <person name="Miranda-Saavedra D."/>
            <person name="Barton G.J."/>
            <person name="Westrop G.D."/>
            <person name="Mueller S."/>
            <person name="Dessi D."/>
            <person name="Fiori P.L."/>
            <person name="Ren Q."/>
            <person name="Paulsen I."/>
            <person name="Zhang H."/>
            <person name="Bastida-Corcuera F.D."/>
            <person name="Simoes-Barbosa A."/>
            <person name="Brown M.T."/>
            <person name="Hayes R.D."/>
            <person name="Mukherjee M."/>
            <person name="Okumura C.Y."/>
            <person name="Schneider R."/>
            <person name="Smith A.J."/>
            <person name="Vanacova S."/>
            <person name="Villalvazo M."/>
            <person name="Haas B.J."/>
            <person name="Pertea M."/>
            <person name="Feldblyum T.V."/>
            <person name="Utterback T.R."/>
            <person name="Shu C.L."/>
            <person name="Osoegawa K."/>
            <person name="de Jong P.J."/>
            <person name="Hrdy I."/>
            <person name="Horvathova L."/>
            <person name="Zubacova Z."/>
            <person name="Dolezal P."/>
            <person name="Malik S.B."/>
            <person name="Logsdon J.M. Jr."/>
            <person name="Henze K."/>
            <person name="Gupta A."/>
            <person name="Wang C.C."/>
            <person name="Dunne R.L."/>
            <person name="Upcroft J.A."/>
            <person name="Upcroft P."/>
            <person name="White O."/>
            <person name="Salzberg S.L."/>
            <person name="Tang P."/>
            <person name="Chiu C.-H."/>
            <person name="Lee Y.-S."/>
            <person name="Embley T.M."/>
            <person name="Coombs G.H."/>
            <person name="Mottram J.C."/>
            <person name="Tachezy J."/>
            <person name="Fraser-Liggett C.M."/>
            <person name="Johnson P.J."/>
        </authorList>
    </citation>
    <scope>NUCLEOTIDE SEQUENCE [LARGE SCALE GENOMIC DNA]</scope>
    <source>
        <strain evidence="1">G3</strain>
    </source>
</reference>
<gene>
    <name evidence="1" type="ORF">TVAG_459380</name>
</gene>
<dbReference type="SMR" id="A2FTG3"/>
<evidence type="ECO:0000313" key="1">
    <source>
        <dbReference type="EMBL" id="EAX91813.1"/>
    </source>
</evidence>
<dbReference type="AlphaFoldDB" id="A2FTG3"/>